<dbReference type="PANTHER" id="PTHR14187">
    <property type="entry name" value="ALPHA KINASE/ELONGATION FACTOR 2 KINASE"/>
    <property type="match status" value="1"/>
</dbReference>
<dbReference type="AlphaFoldDB" id="A0A835YFC9"/>
<proteinExistence type="predicted"/>
<evidence type="ECO:0000256" key="1">
    <source>
        <dbReference type="SAM" id="MobiDB-lite"/>
    </source>
</evidence>
<feature type="compositionally biased region" description="Low complexity" evidence="1">
    <location>
        <begin position="66"/>
        <end position="83"/>
    </location>
</feature>
<protein>
    <submittedName>
        <fullName evidence="2">Uncharacterized protein</fullName>
    </submittedName>
</protein>
<feature type="region of interest" description="Disordered" evidence="1">
    <location>
        <begin position="50"/>
        <end position="88"/>
    </location>
</feature>
<dbReference type="SUPFAM" id="SSF53067">
    <property type="entry name" value="Actin-like ATPase domain"/>
    <property type="match status" value="2"/>
</dbReference>
<dbReference type="InterPro" id="IPR043129">
    <property type="entry name" value="ATPase_NBD"/>
</dbReference>
<comment type="caution">
    <text evidence="2">The sequence shown here is derived from an EMBL/GenBank/DDBJ whole genome shotgun (WGS) entry which is preliminary data.</text>
</comment>
<accession>A0A835YFC9</accession>
<dbReference type="OrthoDB" id="2963168at2759"/>
<dbReference type="Proteomes" id="UP000612055">
    <property type="component" value="Unassembled WGS sequence"/>
</dbReference>
<sequence>MARLLSRPSAFAAGARSPALLPLRPARALAPPARPALVTTAPRTRVRTAFREGGSDPHGSSGGPRSGAASPPQQPGAGSRASAGGAGGKARAGVTVGIDFGTYASGFAYARNEGGDGDVGGPAADGRVRLFSSWPDAPAQDPKTLTAILYKGSSVDSIGWTAWKRWSCMGEGERAGHMYLDSFKLLLAPGGGAGGGHVAPELPAGMTVTQVVADFLTHLQKFVVSHLSRDAPLDPSSIGWCLTVPAMWDEEAKAKMRRAAGRAGMFRPADPSSLTITLEPEAAALAAAARVSRKQELTTRVRDTVAALTGADEVARTPLRDISKGRSTKGRATVLSDGDVLLVLDCGGGTVDVTLHRVKGRGQRMRLEEVVPGKGVLAGGRYVDEAAWSLVRGLVGPSAWDAWRREQPGEWVALANRWELAKREEGPVELQLPAALMAGAIAEGGKLPRQSSLSDSVTLSPDGLLLLREEALEQAVLGPQLERALGAAKEVLEEGVKNNHPCTKVLLTGGLANSAFLQRRARQLADERGAALLMPEAPEAAVVTGEMEEGWDRLEAGVVRRAVVFGQNPALVSARRSRLTYGTSPCVPWTAEHDAAPLYLRKEWNADDQCYAACGLFHTFVKRGQLVQADEVVRQSFNPFLKRQRWIGFGVYASAAEHVERAGEPGVRKLATVYLELPPGWGDGLPHRKDNPLELEFRFGSTEITVVARDVRSNNSVATSVAWAPWDVEV</sequence>
<gene>
    <name evidence="2" type="ORF">HYH03_001778</name>
</gene>
<dbReference type="Gene3D" id="3.30.420.40">
    <property type="match status" value="1"/>
</dbReference>
<keyword evidence="3" id="KW-1185">Reference proteome</keyword>
<dbReference type="EMBL" id="JAEHOE010000004">
    <property type="protein sequence ID" value="KAG2500198.1"/>
    <property type="molecule type" value="Genomic_DNA"/>
</dbReference>
<evidence type="ECO:0000313" key="2">
    <source>
        <dbReference type="EMBL" id="KAG2500198.1"/>
    </source>
</evidence>
<dbReference type="PANTHER" id="PTHR14187:SF5">
    <property type="entry name" value="HEAT SHOCK 70 KDA PROTEIN 12A"/>
    <property type="match status" value="1"/>
</dbReference>
<organism evidence="2 3">
    <name type="scientific">Edaphochlamys debaryana</name>
    <dbReference type="NCBI Taxonomy" id="47281"/>
    <lineage>
        <taxon>Eukaryota</taxon>
        <taxon>Viridiplantae</taxon>
        <taxon>Chlorophyta</taxon>
        <taxon>core chlorophytes</taxon>
        <taxon>Chlorophyceae</taxon>
        <taxon>CS clade</taxon>
        <taxon>Chlamydomonadales</taxon>
        <taxon>Chlamydomonadales incertae sedis</taxon>
        <taxon>Edaphochlamys</taxon>
    </lineage>
</organism>
<reference evidence="2" key="1">
    <citation type="journal article" date="2020" name="bioRxiv">
        <title>Comparative genomics of Chlamydomonas.</title>
        <authorList>
            <person name="Craig R.J."/>
            <person name="Hasan A.R."/>
            <person name="Ness R.W."/>
            <person name="Keightley P.D."/>
        </authorList>
    </citation>
    <scope>NUCLEOTIDE SEQUENCE</scope>
    <source>
        <strain evidence="2">CCAP 11/70</strain>
    </source>
</reference>
<name>A0A835YFC9_9CHLO</name>
<evidence type="ECO:0000313" key="3">
    <source>
        <dbReference type="Proteomes" id="UP000612055"/>
    </source>
</evidence>